<feature type="transmembrane region" description="Helical" evidence="2">
    <location>
        <begin position="321"/>
        <end position="342"/>
    </location>
</feature>
<dbReference type="OrthoDB" id="60858at2759"/>
<reference evidence="3 4" key="1">
    <citation type="journal article" date="2018" name="IMA Fungus">
        <title>IMA Genome-F 10: Nine draft genome sequences of Claviceps purpurea s.lat., including C. arundinis, C. humidiphila, and C. cf. spartinae, pseudomolecules for the pitch canker pathogen Fusarium circinatum, draft genome of Davidsoniella eucalypti, Grosmannia galeiformis, Quambalaria eucalypti, and Teratosphaeria destructans.</title>
        <authorList>
            <person name="Wingfield B.D."/>
            <person name="Liu M."/>
            <person name="Nguyen H.D."/>
            <person name="Lane F.A."/>
            <person name="Morgan S.W."/>
            <person name="De Vos L."/>
            <person name="Wilken P.M."/>
            <person name="Duong T.A."/>
            <person name="Aylward J."/>
            <person name="Coetzee M.P."/>
            <person name="Dadej K."/>
            <person name="De Beer Z.W."/>
            <person name="Findlay W."/>
            <person name="Havenga M."/>
            <person name="Kolarik M."/>
            <person name="Menzies J.G."/>
            <person name="Naidoo K."/>
            <person name="Pochopski O."/>
            <person name="Shoukouhi P."/>
            <person name="Santana Q.C."/>
            <person name="Seifert K.A."/>
            <person name="Soal N."/>
            <person name="Steenkamp E.T."/>
            <person name="Tatham C.T."/>
            <person name="van der Nest M.A."/>
            <person name="Wingfield M.J."/>
        </authorList>
    </citation>
    <scope>NUCLEOTIDE SEQUENCE [LARGE SCALE GENOMIC DNA]</scope>
    <source>
        <strain evidence="3">CMW44962</strain>
    </source>
</reference>
<name>A0A9W7VYX1_9PEZI</name>
<reference evidence="3 4" key="2">
    <citation type="journal article" date="2021" name="Curr. Genet.">
        <title>Genetic response to nitrogen starvation in the aggressive Eucalyptus foliar pathogen Teratosphaeria destructans.</title>
        <authorList>
            <person name="Havenga M."/>
            <person name="Wingfield B.D."/>
            <person name="Wingfield M.J."/>
            <person name="Dreyer L.L."/>
            <person name="Roets F."/>
            <person name="Aylward J."/>
        </authorList>
    </citation>
    <scope>NUCLEOTIDE SEQUENCE [LARGE SCALE GENOMIC DNA]</scope>
    <source>
        <strain evidence="3">CMW44962</strain>
    </source>
</reference>
<sequence>GAGLPETEGTDLVLSTPLSLVQRKPNLPPPPHPKPVLRRKSSHSTTPSQYTTHTAVMVATRNHPKEFPPPPSTTSSNEPRESPVKRSSRSTTATTTSSSSAAETPPSTATTTTTTTSDTIKRTARKSLASATDALASTRLSRTLNASASGPTPALWTHTPSNLTLIWLLVSLPLVTWDMLYVLLRPHSMPGGALHKPLWTPYALYGTIDYVYGVKALEEGNGWTAAQTWVNVVETGVYFGREEAGRDGRGAPGREKLEGWLGGWGGRLGRARTVSGRLAGWCVLLGFATANVTFWKTVLYWLLEALNGFANIGHNDASTLFFLWIIPNGLWLVFPAYMIYVFGQEILQGLEMAATTPASRKAR</sequence>
<dbReference type="PANTHER" id="PTHR37919">
    <property type="entry name" value="PROTEIN CBG05606"/>
    <property type="match status" value="1"/>
</dbReference>
<feature type="compositionally biased region" description="Polar residues" evidence="1">
    <location>
        <begin position="43"/>
        <end position="54"/>
    </location>
</feature>
<keyword evidence="2" id="KW-0472">Membrane</keyword>
<feature type="region of interest" description="Disordered" evidence="1">
    <location>
        <begin position="1"/>
        <end position="125"/>
    </location>
</feature>
<evidence type="ECO:0000256" key="1">
    <source>
        <dbReference type="SAM" id="MobiDB-lite"/>
    </source>
</evidence>
<gene>
    <name evidence="3" type="ORF">Tdes44962_MAKER05218</name>
</gene>
<accession>A0A9W7VYX1</accession>
<keyword evidence="2" id="KW-1133">Transmembrane helix</keyword>
<dbReference type="Proteomes" id="UP001138500">
    <property type="component" value="Unassembled WGS sequence"/>
</dbReference>
<feature type="compositionally biased region" description="Low complexity" evidence="1">
    <location>
        <begin position="89"/>
        <end position="117"/>
    </location>
</feature>
<feature type="transmembrane region" description="Helical" evidence="2">
    <location>
        <begin position="278"/>
        <end position="301"/>
    </location>
</feature>
<evidence type="ECO:0000256" key="2">
    <source>
        <dbReference type="SAM" id="Phobius"/>
    </source>
</evidence>
<evidence type="ECO:0000313" key="3">
    <source>
        <dbReference type="EMBL" id="KAH9819380.1"/>
    </source>
</evidence>
<proteinExistence type="predicted"/>
<comment type="caution">
    <text evidence="3">The sequence shown here is derived from an EMBL/GenBank/DDBJ whole genome shotgun (WGS) entry which is preliminary data.</text>
</comment>
<feature type="non-terminal residue" evidence="3">
    <location>
        <position position="1"/>
    </location>
</feature>
<protein>
    <recommendedName>
        <fullName evidence="5">Emopamil-binding protein</fullName>
    </recommendedName>
</protein>
<organism evidence="3 4">
    <name type="scientific">Teratosphaeria destructans</name>
    <dbReference type="NCBI Taxonomy" id="418781"/>
    <lineage>
        <taxon>Eukaryota</taxon>
        <taxon>Fungi</taxon>
        <taxon>Dikarya</taxon>
        <taxon>Ascomycota</taxon>
        <taxon>Pezizomycotina</taxon>
        <taxon>Dothideomycetes</taxon>
        <taxon>Dothideomycetidae</taxon>
        <taxon>Mycosphaerellales</taxon>
        <taxon>Teratosphaeriaceae</taxon>
        <taxon>Teratosphaeria</taxon>
    </lineage>
</organism>
<keyword evidence="2" id="KW-0812">Transmembrane</keyword>
<feature type="transmembrane region" description="Helical" evidence="2">
    <location>
        <begin position="165"/>
        <end position="184"/>
    </location>
</feature>
<dbReference type="EMBL" id="RIBY02002323">
    <property type="protein sequence ID" value="KAH9819380.1"/>
    <property type="molecule type" value="Genomic_DNA"/>
</dbReference>
<evidence type="ECO:0008006" key="5">
    <source>
        <dbReference type="Google" id="ProtNLM"/>
    </source>
</evidence>
<keyword evidence="4" id="KW-1185">Reference proteome</keyword>
<dbReference type="PANTHER" id="PTHR37919:SF2">
    <property type="entry name" value="EXPERA DOMAIN-CONTAINING PROTEIN"/>
    <property type="match status" value="1"/>
</dbReference>
<evidence type="ECO:0000313" key="4">
    <source>
        <dbReference type="Proteomes" id="UP001138500"/>
    </source>
</evidence>
<dbReference type="AlphaFoldDB" id="A0A9W7VYX1"/>